<protein>
    <recommendedName>
        <fullName evidence="5">Cilia- and flagella-associated protein 418</fullName>
    </recommendedName>
</protein>
<dbReference type="GO" id="GO:0001917">
    <property type="term" value="C:photoreceptor inner segment"/>
    <property type="evidence" value="ECO:0007669"/>
    <property type="project" value="UniProtKB-SubCell"/>
</dbReference>
<evidence type="ECO:0000313" key="8">
    <source>
        <dbReference type="Proteomes" id="UP001209878"/>
    </source>
</evidence>
<comment type="subcellular location">
    <subcellularLocation>
        <location evidence="2">Cytoplasm</location>
    </subcellularLocation>
    <subcellularLocation>
        <location evidence="1">Photoreceptor inner segment</location>
    </subcellularLocation>
</comment>
<evidence type="ECO:0000256" key="2">
    <source>
        <dbReference type="ARBA" id="ARBA00004496"/>
    </source>
</evidence>
<feature type="compositionally biased region" description="Basic and acidic residues" evidence="6">
    <location>
        <begin position="43"/>
        <end position="87"/>
    </location>
</feature>
<evidence type="ECO:0000256" key="5">
    <source>
        <dbReference type="ARBA" id="ARBA00026215"/>
    </source>
</evidence>
<keyword evidence="3" id="KW-0963">Cytoplasm</keyword>
<organism evidence="7 8">
    <name type="scientific">Ridgeia piscesae</name>
    <name type="common">Tubeworm</name>
    <dbReference type="NCBI Taxonomy" id="27915"/>
    <lineage>
        <taxon>Eukaryota</taxon>
        <taxon>Metazoa</taxon>
        <taxon>Spiralia</taxon>
        <taxon>Lophotrochozoa</taxon>
        <taxon>Annelida</taxon>
        <taxon>Polychaeta</taxon>
        <taxon>Sedentaria</taxon>
        <taxon>Canalipalpata</taxon>
        <taxon>Sabellida</taxon>
        <taxon>Siboglinidae</taxon>
        <taxon>Ridgeia</taxon>
    </lineage>
</organism>
<dbReference type="AlphaFoldDB" id="A0AAD9P1I4"/>
<evidence type="ECO:0000256" key="1">
    <source>
        <dbReference type="ARBA" id="ARBA00004437"/>
    </source>
</evidence>
<dbReference type="Proteomes" id="UP001209878">
    <property type="component" value="Unassembled WGS sequence"/>
</dbReference>
<dbReference type="EMBL" id="JAODUO010000199">
    <property type="protein sequence ID" value="KAK2186479.1"/>
    <property type="molecule type" value="Genomic_DNA"/>
</dbReference>
<name>A0AAD9P1I4_RIDPI</name>
<comment type="caution">
    <text evidence="7">The sequence shown here is derived from an EMBL/GenBank/DDBJ whole genome shotgun (WGS) entry which is preliminary data.</text>
</comment>
<feature type="compositionally biased region" description="Polar residues" evidence="6">
    <location>
        <begin position="18"/>
        <end position="40"/>
    </location>
</feature>
<dbReference type="InterPro" id="IPR029239">
    <property type="entry name" value="CFAP418"/>
</dbReference>
<dbReference type="Pfam" id="PF14996">
    <property type="entry name" value="RMP"/>
    <property type="match status" value="1"/>
</dbReference>
<evidence type="ECO:0000256" key="6">
    <source>
        <dbReference type="SAM" id="MobiDB-lite"/>
    </source>
</evidence>
<keyword evidence="8" id="KW-1185">Reference proteome</keyword>
<reference evidence="7" key="1">
    <citation type="journal article" date="2023" name="Mol. Biol. Evol.">
        <title>Third-Generation Sequencing Reveals the Adaptive Role of the Epigenome in Three Deep-Sea Polychaetes.</title>
        <authorList>
            <person name="Perez M."/>
            <person name="Aroh O."/>
            <person name="Sun Y."/>
            <person name="Lan Y."/>
            <person name="Juniper S.K."/>
            <person name="Young C.R."/>
            <person name="Angers B."/>
            <person name="Qian P.Y."/>
        </authorList>
    </citation>
    <scope>NUCLEOTIDE SEQUENCE</scope>
    <source>
        <strain evidence="7">R07B-5</strain>
    </source>
</reference>
<evidence type="ECO:0000313" key="7">
    <source>
        <dbReference type="EMBL" id="KAK2186479.1"/>
    </source>
</evidence>
<proteinExistence type="predicted"/>
<sequence length="186" mass="21423">MDTADDIDDLLNEVESKFLTSGGKQPTQQPSHSQRLSNTSKSKRTERGITSHNDLEETIKEILEDSDKGTPHRDTQLRHSSEPNCTDRTKASNLAELHHKCHPVYLGGSRDAKGLGTTINKRVCDKLRCTNCDFYVAAFDDYKWHPSTDYLFLRNNMPDFDKLRSKLVSKRGEIPYRHIFFRPWDP</sequence>
<comment type="function">
    <text evidence="4">May be involved in photoreceptor outer segment disk morphogenesis.</text>
</comment>
<dbReference type="PANTHER" id="PTHR33958">
    <property type="entry name" value="PROTEIN C8ORF37"/>
    <property type="match status" value="1"/>
</dbReference>
<dbReference type="GO" id="GO:0005829">
    <property type="term" value="C:cytosol"/>
    <property type="evidence" value="ECO:0007669"/>
    <property type="project" value="TreeGrafter"/>
</dbReference>
<feature type="region of interest" description="Disordered" evidence="6">
    <location>
        <begin position="17"/>
        <end position="87"/>
    </location>
</feature>
<evidence type="ECO:0000256" key="3">
    <source>
        <dbReference type="ARBA" id="ARBA00022490"/>
    </source>
</evidence>
<accession>A0AAD9P1I4</accession>
<dbReference type="PANTHER" id="PTHR33958:SF1">
    <property type="entry name" value="CILIA- AND FLAGELLA-ASSOCIATED PROTEIN 418"/>
    <property type="match status" value="1"/>
</dbReference>
<gene>
    <name evidence="7" type="ORF">NP493_199g06069</name>
</gene>
<evidence type="ECO:0000256" key="4">
    <source>
        <dbReference type="ARBA" id="ARBA00024819"/>
    </source>
</evidence>